<dbReference type="EnsemblPlants" id="AET7Gv20578600.2">
    <property type="protein sequence ID" value="AET7Gv20578600.2"/>
    <property type="gene ID" value="AET7Gv20578600"/>
</dbReference>
<feature type="domain" description="UPF0261" evidence="1">
    <location>
        <begin position="2"/>
        <end position="182"/>
    </location>
</feature>
<dbReference type="CDD" id="cd15488">
    <property type="entry name" value="Tm-1-like"/>
    <property type="match status" value="1"/>
</dbReference>
<proteinExistence type="predicted"/>
<evidence type="ECO:0000259" key="2">
    <source>
        <dbReference type="Pfam" id="PF23189"/>
    </source>
</evidence>
<accession>A0A453RGZ5</accession>
<reference evidence="3" key="3">
    <citation type="journal article" date="2017" name="Nature">
        <title>Genome sequence of the progenitor of the wheat D genome Aegilops tauschii.</title>
        <authorList>
            <person name="Luo M.C."/>
            <person name="Gu Y.Q."/>
            <person name="Puiu D."/>
            <person name="Wang H."/>
            <person name="Twardziok S.O."/>
            <person name="Deal K.R."/>
            <person name="Huo N."/>
            <person name="Zhu T."/>
            <person name="Wang L."/>
            <person name="Wang Y."/>
            <person name="McGuire P.E."/>
            <person name="Liu S."/>
            <person name="Long H."/>
            <person name="Ramasamy R.K."/>
            <person name="Rodriguez J.C."/>
            <person name="Van S.L."/>
            <person name="Yuan L."/>
            <person name="Wang Z."/>
            <person name="Xia Z."/>
            <person name="Xiao L."/>
            <person name="Anderson O.D."/>
            <person name="Ouyang S."/>
            <person name="Liang Y."/>
            <person name="Zimin A.V."/>
            <person name="Pertea G."/>
            <person name="Qi P."/>
            <person name="Bennetzen J.L."/>
            <person name="Dai X."/>
            <person name="Dawson M.W."/>
            <person name="Muller H.G."/>
            <person name="Kugler K."/>
            <person name="Rivarola-Duarte L."/>
            <person name="Spannagl M."/>
            <person name="Mayer K.F.X."/>
            <person name="Lu F.H."/>
            <person name="Bevan M.W."/>
            <person name="Leroy P."/>
            <person name="Li P."/>
            <person name="You F.M."/>
            <person name="Sun Q."/>
            <person name="Liu Z."/>
            <person name="Lyons E."/>
            <person name="Wicker T."/>
            <person name="Salzberg S.L."/>
            <person name="Devos K.M."/>
            <person name="Dvorak J."/>
        </authorList>
    </citation>
    <scope>NUCLEOTIDE SEQUENCE [LARGE SCALE GENOMIC DNA]</scope>
    <source>
        <strain evidence="3">cv. AL8/78</strain>
    </source>
</reference>
<reference evidence="4" key="1">
    <citation type="journal article" date="2014" name="Science">
        <title>Ancient hybridizations among the ancestral genomes of bread wheat.</title>
        <authorList>
            <consortium name="International Wheat Genome Sequencing Consortium,"/>
            <person name="Marcussen T."/>
            <person name="Sandve S.R."/>
            <person name="Heier L."/>
            <person name="Spannagl M."/>
            <person name="Pfeifer M."/>
            <person name="Jakobsen K.S."/>
            <person name="Wulff B.B."/>
            <person name="Steuernagel B."/>
            <person name="Mayer K.F."/>
            <person name="Olsen O.A."/>
        </authorList>
    </citation>
    <scope>NUCLEOTIDE SEQUENCE [LARGE SCALE GENOMIC DNA]</scope>
    <source>
        <strain evidence="4">cv. AL8/78</strain>
    </source>
</reference>
<dbReference type="AlphaFoldDB" id="A0A453RGZ5"/>
<dbReference type="Proteomes" id="UP000015105">
    <property type="component" value="Chromosome 7D"/>
</dbReference>
<dbReference type="Gramene" id="AET7Gv20578600.2">
    <property type="protein sequence ID" value="AET7Gv20578600.2"/>
    <property type="gene ID" value="AET7Gv20578600"/>
</dbReference>
<evidence type="ECO:0000313" key="3">
    <source>
        <dbReference type="EnsemblPlants" id="AET7Gv20578600.2"/>
    </source>
</evidence>
<dbReference type="InterPro" id="IPR056778">
    <property type="entry name" value="UPF0261_C"/>
</dbReference>
<organism evidence="3 4">
    <name type="scientific">Aegilops tauschii subsp. strangulata</name>
    <name type="common">Goatgrass</name>
    <dbReference type="NCBI Taxonomy" id="200361"/>
    <lineage>
        <taxon>Eukaryota</taxon>
        <taxon>Viridiplantae</taxon>
        <taxon>Streptophyta</taxon>
        <taxon>Embryophyta</taxon>
        <taxon>Tracheophyta</taxon>
        <taxon>Spermatophyta</taxon>
        <taxon>Magnoliopsida</taxon>
        <taxon>Liliopsida</taxon>
        <taxon>Poales</taxon>
        <taxon>Poaceae</taxon>
        <taxon>BOP clade</taxon>
        <taxon>Pooideae</taxon>
        <taxon>Triticodae</taxon>
        <taxon>Triticeae</taxon>
        <taxon>Triticinae</taxon>
        <taxon>Aegilops</taxon>
    </lineage>
</organism>
<feature type="domain" description="UPF0261" evidence="2">
    <location>
        <begin position="198"/>
        <end position="250"/>
    </location>
</feature>
<dbReference type="Pfam" id="PF23189">
    <property type="entry name" value="UPF0261_C"/>
    <property type="match status" value="1"/>
</dbReference>
<keyword evidence="4" id="KW-1185">Reference proteome</keyword>
<reference evidence="3" key="5">
    <citation type="journal article" date="2021" name="G3 (Bethesda)">
        <title>Aegilops tauschii genome assembly Aet v5.0 features greater sequence contiguity and improved annotation.</title>
        <authorList>
            <person name="Wang L."/>
            <person name="Zhu T."/>
            <person name="Rodriguez J.C."/>
            <person name="Deal K.R."/>
            <person name="Dubcovsky J."/>
            <person name="McGuire P.E."/>
            <person name="Lux T."/>
            <person name="Spannagl M."/>
            <person name="Mayer K.F.X."/>
            <person name="Baldrich P."/>
            <person name="Meyers B.C."/>
            <person name="Huo N."/>
            <person name="Gu Y.Q."/>
            <person name="Zhou H."/>
            <person name="Devos K.M."/>
            <person name="Bennetzen J.L."/>
            <person name="Unver T."/>
            <person name="Budak H."/>
            <person name="Gulick P.J."/>
            <person name="Galiba G."/>
            <person name="Kalapos B."/>
            <person name="Nelson D.R."/>
            <person name="Li P."/>
            <person name="You F.M."/>
            <person name="Luo M.C."/>
            <person name="Dvorak J."/>
        </authorList>
    </citation>
    <scope>NUCLEOTIDE SEQUENCE [LARGE SCALE GENOMIC DNA]</scope>
    <source>
        <strain evidence="3">cv. AL8/78</strain>
    </source>
</reference>
<dbReference type="Gene3D" id="3.40.50.12030">
    <property type="entry name" value="Uncharacterised protein family UPF0261, NC domain"/>
    <property type="match status" value="1"/>
</dbReference>
<protein>
    <submittedName>
        <fullName evidence="3">Uncharacterized protein</fullName>
    </submittedName>
</protein>
<dbReference type="InterPro" id="IPR044122">
    <property type="entry name" value="UPF0261_N"/>
</dbReference>
<reference evidence="4" key="2">
    <citation type="journal article" date="2017" name="Nat. Plants">
        <title>The Aegilops tauschii genome reveals multiple impacts of transposons.</title>
        <authorList>
            <person name="Zhao G."/>
            <person name="Zou C."/>
            <person name="Li K."/>
            <person name="Wang K."/>
            <person name="Li T."/>
            <person name="Gao L."/>
            <person name="Zhang X."/>
            <person name="Wang H."/>
            <person name="Yang Z."/>
            <person name="Liu X."/>
            <person name="Jiang W."/>
            <person name="Mao L."/>
            <person name="Kong X."/>
            <person name="Jiao Y."/>
            <person name="Jia J."/>
        </authorList>
    </citation>
    <scope>NUCLEOTIDE SEQUENCE [LARGE SCALE GENOMIC DNA]</scope>
    <source>
        <strain evidence="4">cv. AL8/78</strain>
    </source>
</reference>
<dbReference type="Gene3D" id="3.40.50.12020">
    <property type="entry name" value="Uncharacterised protein family UPF0261, NN domain"/>
    <property type="match status" value="1"/>
</dbReference>
<dbReference type="PANTHER" id="PTHR31862:SF1">
    <property type="entry name" value="UPF0261 DOMAIN PROTEIN (AFU_ORTHOLOGUE AFUA_1G10120)"/>
    <property type="match status" value="1"/>
</dbReference>
<sequence>MEVLCIGTADTKLEELLFLATRLRSSLAASAPKVKVSIVDVSTTKTVPTQDSKDIAVIARDTVLSCYPDSSQQDLPDDRGEAIALMSKALQSFLKNRYEAGTLVAAVGLGGSGGTALIAPALRSLPLGVPKLIVSTVASGNTAPYVGTSDLVLFPSVVDICGINSVSRVILSNAASAVAGMVCGILMASSESDETDTKLTVGITMFGVTTQCANAVKHRLNKEGYETLVFHATGVGGKAMEELVRGGFIQV</sequence>
<dbReference type="InterPro" id="IPR051353">
    <property type="entry name" value="Tobamovirus_resist_UPF0261"/>
</dbReference>
<evidence type="ECO:0000259" key="1">
    <source>
        <dbReference type="Pfam" id="PF06792"/>
    </source>
</evidence>
<evidence type="ECO:0000313" key="4">
    <source>
        <dbReference type="Proteomes" id="UP000015105"/>
    </source>
</evidence>
<reference evidence="3" key="4">
    <citation type="submission" date="2019-03" db="UniProtKB">
        <authorList>
            <consortium name="EnsemblPlants"/>
        </authorList>
    </citation>
    <scope>IDENTIFICATION</scope>
</reference>
<dbReference type="PANTHER" id="PTHR31862">
    <property type="entry name" value="UPF0261 DOMAIN PROTEIN (AFU_ORTHOLOGUE AFUA_1G10120)"/>
    <property type="match status" value="1"/>
</dbReference>
<name>A0A453RGZ5_AEGTS</name>
<dbReference type="Pfam" id="PF06792">
    <property type="entry name" value="UPF0261"/>
    <property type="match status" value="1"/>
</dbReference>